<feature type="coiled-coil region" evidence="1">
    <location>
        <begin position="205"/>
        <end position="338"/>
    </location>
</feature>
<dbReference type="Proteomes" id="UP000285951">
    <property type="component" value="Unassembled WGS sequence"/>
</dbReference>
<comment type="caution">
    <text evidence="3">The sequence shown here is derived from an EMBL/GenBank/DDBJ whole genome shotgun (WGS) entry which is preliminary data.</text>
</comment>
<dbReference type="RefSeq" id="WP_156197213.1">
    <property type="nucleotide sequence ID" value="NZ_QTZN02000064.1"/>
</dbReference>
<dbReference type="Pfam" id="PF13558">
    <property type="entry name" value="SbcC_Walker_B"/>
    <property type="match status" value="1"/>
</dbReference>
<accession>A0A7M4DB26</accession>
<dbReference type="Proteomes" id="UP000462449">
    <property type="component" value="Unassembled WGS sequence"/>
</dbReference>
<feature type="domain" description="Rad50/SbcC-type AAA" evidence="2">
    <location>
        <begin position="5"/>
        <end position="245"/>
    </location>
</feature>
<evidence type="ECO:0000313" key="3">
    <source>
        <dbReference type="EMBL" id="MUP39855.1"/>
    </source>
</evidence>
<dbReference type="PANTHER" id="PTHR32114">
    <property type="entry name" value="ABC TRANSPORTER ABCH.3"/>
    <property type="match status" value="1"/>
</dbReference>
<proteinExistence type="predicted"/>
<sequence>MRILKIELQNINSLKSKTPIVIDFESDLFKDVGLYAITGSTGAGKTTILDAITIALYHSVPRFNGASAKANLLDVVSYGANEAMARVSFENQAKRYEAHWSMRLTTKAGKLLTSPKEEVCLKDLSTGKIIAEKKTEVRTEVERVTQLNYNQFLRSAMLAQGEFAAFLSASSQDKGKLLEQITGEDIYKKIGETIGTKIGEERRKLDEIRAKINAEDLLTDELRQELKAEQDLLKKDLEKLAKELKEVELILDWYKRNALLIKEQESLGERIVLLEAEKQKSQLTIEALKLHEKAEPHKELLDSIKRLEKEQQSNKARLLELHEALQNLVLKITEAQKQEAKFRLGYQQSEEEFNSWLPKFDLVAKHDSDIQNGKEKKLAIQKSFNEGSVQIAKLQDLFHAKNISQNEKTKELTAIDDFLLKNKSCLLLEKQLAHWRSDLIIRKRNWEHMQAESKDLNQKERLLSQTQVVLKETADQYGKEQTKLGVLNETFGKTVQLLEANPVAGLLTQYEQLNKQKADWKEGLRLSREAKTFADNEKAFTLLQKELAEECKGLLKQNQDLQLKKTSAETALKDAERILELESKILSFDAERKKLVEGSPCHLCGSIEHPYVSQYENITLSKSQAQLDERKKALDIWMKEEKAIELAMVANNTKKELNASHVKALVEQWKKTVEDFNSLNIDFKIEASENIGKHLADLEKRSAELSVKIAEGQRLQKNKDLQDTACKKQSEFVNELKTKQATLSEKLENMVRELKQRKAEFAKISQETKDLDNQLRDDLAPYELALPVVEESSDFVLSIEKEILTYQDNAKKQLELRNLMTQLAADIKNNREQFNEKQKSQVVLENDQKETETKLRIVLEERKAILPLEISIFDKREGLQKAKITSKKAFDDASQLMQALNTEQVSKNKETENLQKEQAKSETSLSEELLSFEKAIEFCDFKSRAAVEQALLSLEDKTSFVKIVKEMEDRSLALKTLGNRLREDFEKLEKQRNFEFSADEADKKQKNIEVDKNKLTERTGEIRQKFELDRQIKERNQTVAFEISRQEKVLKKWTDLMTLLGGSKHAFNTYVQRLTLHNLIQLANVHLFKLNKRYSLRLDPIYKSGEELFFKLIDHYQTDEARYVDTSSGGEKFLISLALALGLSDLASNNVSIDSLFIDEGFGTLDNQTLETVISSLETLQAQGKMIGIISHVENLKERIPTQIKVLKKSNGVSEVELV</sequence>
<dbReference type="Gene3D" id="3.40.50.300">
    <property type="entry name" value="P-loop containing nucleotide triphosphate hydrolases"/>
    <property type="match status" value="2"/>
</dbReference>
<dbReference type="SUPFAM" id="SSF52540">
    <property type="entry name" value="P-loop containing nucleoside triphosphate hydrolases"/>
    <property type="match status" value="1"/>
</dbReference>
<evidence type="ECO:0000313" key="6">
    <source>
        <dbReference type="Proteomes" id="UP000462449"/>
    </source>
</evidence>
<evidence type="ECO:0000256" key="1">
    <source>
        <dbReference type="SAM" id="Coils"/>
    </source>
</evidence>
<dbReference type="InterPro" id="IPR027417">
    <property type="entry name" value="P-loop_NTPase"/>
</dbReference>
<dbReference type="GO" id="GO:0006302">
    <property type="term" value="P:double-strand break repair"/>
    <property type="evidence" value="ECO:0007669"/>
    <property type="project" value="InterPro"/>
</dbReference>
<reference evidence="3 6" key="2">
    <citation type="submission" date="2019-12" db="EMBL/GenBank/DDBJ databases">
        <title>Draft genome sequence of Labilibaculum sp. strain 44 isolated from deep waters of Black Sea.</title>
        <authorList>
            <person name="Yadav S."/>
            <person name="Villanueva L."/>
        </authorList>
    </citation>
    <scope>NUCLEOTIDE SEQUENCE [LARGE SCALE GENOMIC DNA]</scope>
    <source>
        <strain evidence="3 6">44</strain>
    </source>
</reference>
<evidence type="ECO:0000259" key="2">
    <source>
        <dbReference type="Pfam" id="PF13476"/>
    </source>
</evidence>
<evidence type="ECO:0000313" key="4">
    <source>
        <dbReference type="EMBL" id="MVB09060.1"/>
    </source>
</evidence>
<keyword evidence="5" id="KW-1185">Reference proteome</keyword>
<dbReference type="InterPro" id="IPR038729">
    <property type="entry name" value="Rad50/SbcC_AAA"/>
</dbReference>
<evidence type="ECO:0000313" key="5">
    <source>
        <dbReference type="Proteomes" id="UP000285951"/>
    </source>
</evidence>
<dbReference type="EMBL" id="QTZN02000064">
    <property type="protein sequence ID" value="MVB09060.1"/>
    <property type="molecule type" value="Genomic_DNA"/>
</dbReference>
<dbReference type="GO" id="GO:0016887">
    <property type="term" value="F:ATP hydrolysis activity"/>
    <property type="evidence" value="ECO:0007669"/>
    <property type="project" value="InterPro"/>
</dbReference>
<feature type="coiled-coil region" evidence="1">
    <location>
        <begin position="695"/>
        <end position="767"/>
    </location>
</feature>
<protein>
    <submittedName>
        <fullName evidence="3">AAA family ATPase</fullName>
    </submittedName>
</protein>
<gene>
    <name evidence="4" type="ORF">DWB62_018740</name>
    <name evidence="3" type="ORF">GNY23_18740</name>
</gene>
<dbReference type="Pfam" id="PF13476">
    <property type="entry name" value="AAA_23"/>
    <property type="match status" value="1"/>
</dbReference>
<dbReference type="AlphaFoldDB" id="A0A7M4DB26"/>
<feature type="coiled-coil region" evidence="1">
    <location>
        <begin position="544"/>
        <end position="578"/>
    </location>
</feature>
<dbReference type="PANTHER" id="PTHR32114:SF2">
    <property type="entry name" value="ABC TRANSPORTER ABCH.3"/>
    <property type="match status" value="1"/>
</dbReference>
<keyword evidence="1" id="KW-0175">Coiled coil</keyword>
<dbReference type="OrthoDB" id="9795626at2"/>
<dbReference type="EMBL" id="WOTW01000064">
    <property type="protein sequence ID" value="MUP39855.1"/>
    <property type="molecule type" value="Genomic_DNA"/>
</dbReference>
<name>A0A7M4DB26_9BACT</name>
<organism evidence="3 6">
    <name type="scientific">Labilibaculum euxinus</name>
    <dbReference type="NCBI Taxonomy" id="2686357"/>
    <lineage>
        <taxon>Bacteria</taxon>
        <taxon>Pseudomonadati</taxon>
        <taxon>Bacteroidota</taxon>
        <taxon>Bacteroidia</taxon>
        <taxon>Marinilabiliales</taxon>
        <taxon>Marinifilaceae</taxon>
        <taxon>Labilibaculum</taxon>
    </lineage>
</organism>
<reference evidence="4 5" key="1">
    <citation type="submission" date="2019-11" db="EMBL/GenBank/DDBJ databases">
        <title>Draft genome sequence of Labilibaculum sp. strain SYP isolated from Black Sea.</title>
        <authorList>
            <person name="Yadav S."/>
            <person name="Villanueva L."/>
        </authorList>
    </citation>
    <scope>NUCLEOTIDE SEQUENCE [LARGE SCALE GENOMIC DNA]</scope>
    <source>
        <strain evidence="4 5">44</strain>
    </source>
</reference>